<evidence type="ECO:0000313" key="1">
    <source>
        <dbReference type="EnsemblPlants" id="TuG1812G0100004238.01.T01"/>
    </source>
</evidence>
<dbReference type="EnsemblPlants" id="TuG1812G0100004238.01.T01">
    <property type="protein sequence ID" value="TuG1812G0100004238.01.T01"/>
    <property type="gene ID" value="TuG1812G0100004238.01"/>
</dbReference>
<reference evidence="2" key="1">
    <citation type="journal article" date="2013" name="Nature">
        <title>Draft genome of the wheat A-genome progenitor Triticum urartu.</title>
        <authorList>
            <person name="Ling H.Q."/>
            <person name="Zhao S."/>
            <person name="Liu D."/>
            <person name="Wang J."/>
            <person name="Sun H."/>
            <person name="Zhang C."/>
            <person name="Fan H."/>
            <person name="Li D."/>
            <person name="Dong L."/>
            <person name="Tao Y."/>
            <person name="Gao C."/>
            <person name="Wu H."/>
            <person name="Li Y."/>
            <person name="Cui Y."/>
            <person name="Guo X."/>
            <person name="Zheng S."/>
            <person name="Wang B."/>
            <person name="Yu K."/>
            <person name="Liang Q."/>
            <person name="Yang W."/>
            <person name="Lou X."/>
            <person name="Chen J."/>
            <person name="Feng M."/>
            <person name="Jian J."/>
            <person name="Zhang X."/>
            <person name="Luo G."/>
            <person name="Jiang Y."/>
            <person name="Liu J."/>
            <person name="Wang Z."/>
            <person name="Sha Y."/>
            <person name="Zhang B."/>
            <person name="Wu H."/>
            <person name="Tang D."/>
            <person name="Shen Q."/>
            <person name="Xue P."/>
            <person name="Zou S."/>
            <person name="Wang X."/>
            <person name="Liu X."/>
            <person name="Wang F."/>
            <person name="Yang Y."/>
            <person name="An X."/>
            <person name="Dong Z."/>
            <person name="Zhang K."/>
            <person name="Zhang X."/>
            <person name="Luo M.C."/>
            <person name="Dvorak J."/>
            <person name="Tong Y."/>
            <person name="Wang J."/>
            <person name="Yang H."/>
            <person name="Li Z."/>
            <person name="Wang D."/>
            <person name="Zhang A."/>
            <person name="Wang J."/>
        </authorList>
    </citation>
    <scope>NUCLEOTIDE SEQUENCE</scope>
    <source>
        <strain evidence="2">cv. G1812</strain>
    </source>
</reference>
<dbReference type="Proteomes" id="UP000015106">
    <property type="component" value="Chromosome 1"/>
</dbReference>
<accession>A0A8R7K6S0</accession>
<evidence type="ECO:0000313" key="2">
    <source>
        <dbReference type="Proteomes" id="UP000015106"/>
    </source>
</evidence>
<dbReference type="Gramene" id="TuG1812G0100004238.01.T01">
    <property type="protein sequence ID" value="TuG1812G0100004238.01.T01"/>
    <property type="gene ID" value="TuG1812G0100004238.01"/>
</dbReference>
<organism evidence="1 2">
    <name type="scientific">Triticum urartu</name>
    <name type="common">Red wild einkorn</name>
    <name type="synonym">Crithodium urartu</name>
    <dbReference type="NCBI Taxonomy" id="4572"/>
    <lineage>
        <taxon>Eukaryota</taxon>
        <taxon>Viridiplantae</taxon>
        <taxon>Streptophyta</taxon>
        <taxon>Embryophyta</taxon>
        <taxon>Tracheophyta</taxon>
        <taxon>Spermatophyta</taxon>
        <taxon>Magnoliopsida</taxon>
        <taxon>Liliopsida</taxon>
        <taxon>Poales</taxon>
        <taxon>Poaceae</taxon>
        <taxon>BOP clade</taxon>
        <taxon>Pooideae</taxon>
        <taxon>Triticodae</taxon>
        <taxon>Triticeae</taxon>
        <taxon>Triticinae</taxon>
        <taxon>Triticum</taxon>
    </lineage>
</organism>
<sequence>MKTRTFLPCRTRITGQQIHQQRARQITMMWEDASERGTHHGGGGEVGAELRAHDAGVAVGARDLAPDAADGGAAALGLGLVDVGDALAGVVRHVLLGVHPLHLQQRRALVLVRLGPAPPQNQDGAPHVEPDALALASLHHCRRRRWPGKMVVGSGRR</sequence>
<protein>
    <submittedName>
        <fullName evidence="1">Uncharacterized protein</fullName>
    </submittedName>
</protein>
<keyword evidence="2" id="KW-1185">Reference proteome</keyword>
<proteinExistence type="predicted"/>
<dbReference type="AlphaFoldDB" id="A0A8R7K6S0"/>
<reference evidence="1" key="2">
    <citation type="submission" date="2018-03" db="EMBL/GenBank/DDBJ databases">
        <title>The Triticum urartu genome reveals the dynamic nature of wheat genome evolution.</title>
        <authorList>
            <person name="Ling H."/>
            <person name="Ma B."/>
            <person name="Shi X."/>
            <person name="Liu H."/>
            <person name="Dong L."/>
            <person name="Sun H."/>
            <person name="Cao Y."/>
            <person name="Gao Q."/>
            <person name="Zheng S."/>
            <person name="Li Y."/>
            <person name="Yu Y."/>
            <person name="Du H."/>
            <person name="Qi M."/>
            <person name="Li Y."/>
            <person name="Yu H."/>
            <person name="Cui Y."/>
            <person name="Wang N."/>
            <person name="Chen C."/>
            <person name="Wu H."/>
            <person name="Zhao Y."/>
            <person name="Zhang J."/>
            <person name="Li Y."/>
            <person name="Zhou W."/>
            <person name="Zhang B."/>
            <person name="Hu W."/>
            <person name="Eijk M."/>
            <person name="Tang J."/>
            <person name="Witsenboer H."/>
            <person name="Zhao S."/>
            <person name="Li Z."/>
            <person name="Zhang A."/>
            <person name="Wang D."/>
            <person name="Liang C."/>
        </authorList>
    </citation>
    <scope>NUCLEOTIDE SEQUENCE [LARGE SCALE GENOMIC DNA]</scope>
    <source>
        <strain evidence="1">cv. G1812</strain>
    </source>
</reference>
<reference evidence="1" key="3">
    <citation type="submission" date="2022-06" db="UniProtKB">
        <authorList>
            <consortium name="EnsemblPlants"/>
        </authorList>
    </citation>
    <scope>IDENTIFICATION</scope>
</reference>
<name>A0A8R7K6S0_TRIUA</name>